<keyword evidence="2" id="KW-0520">NAD</keyword>
<dbReference type="GO" id="GO:0016618">
    <property type="term" value="F:hydroxypyruvate reductase [NAD(P)H] activity"/>
    <property type="evidence" value="ECO:0007669"/>
    <property type="project" value="UniProtKB-EC"/>
</dbReference>
<dbReference type="CDD" id="cd12167">
    <property type="entry name" value="2-Hacid_dh_8"/>
    <property type="match status" value="1"/>
</dbReference>
<dbReference type="SUPFAM" id="SSF52283">
    <property type="entry name" value="Formate/glycerate dehydrogenase catalytic domain-like"/>
    <property type="match status" value="1"/>
</dbReference>
<dbReference type="EC" id="1.1.1.81" evidence="4"/>
<evidence type="ECO:0000256" key="2">
    <source>
        <dbReference type="ARBA" id="ARBA00023027"/>
    </source>
</evidence>
<dbReference type="PANTHER" id="PTHR10996">
    <property type="entry name" value="2-HYDROXYACID DEHYDROGENASE-RELATED"/>
    <property type="match status" value="1"/>
</dbReference>
<dbReference type="PANTHER" id="PTHR10996:SF178">
    <property type="entry name" value="2-HYDROXYACID DEHYDROGENASE YGL185C-RELATED"/>
    <property type="match status" value="1"/>
</dbReference>
<dbReference type="InterPro" id="IPR006140">
    <property type="entry name" value="D-isomer_DH_NAD-bd"/>
</dbReference>
<proteinExistence type="predicted"/>
<evidence type="ECO:0000256" key="1">
    <source>
        <dbReference type="ARBA" id="ARBA00023002"/>
    </source>
</evidence>
<dbReference type="EMBL" id="UOEO01000153">
    <property type="protein sequence ID" value="VAW20975.1"/>
    <property type="molecule type" value="Genomic_DNA"/>
</dbReference>
<organism evidence="4">
    <name type="scientific">hydrothermal vent metagenome</name>
    <dbReference type="NCBI Taxonomy" id="652676"/>
    <lineage>
        <taxon>unclassified sequences</taxon>
        <taxon>metagenomes</taxon>
        <taxon>ecological metagenomes</taxon>
    </lineage>
</organism>
<protein>
    <submittedName>
        <fullName evidence="4">Hydroxypyruvate reductase</fullName>
        <ecNumber evidence="4">1.1.1.81</ecNumber>
    </submittedName>
</protein>
<keyword evidence="1 4" id="KW-0560">Oxidoreductase</keyword>
<feature type="domain" description="D-isomer specific 2-hydroxyacid dehydrogenase NAD-binding" evidence="3">
    <location>
        <begin position="117"/>
        <end position="294"/>
    </location>
</feature>
<keyword evidence="4" id="KW-0670">Pyruvate</keyword>
<dbReference type="Pfam" id="PF02826">
    <property type="entry name" value="2-Hacid_dh_C"/>
    <property type="match status" value="1"/>
</dbReference>
<gene>
    <name evidence="4" type="ORF">MNBD_ALPHA12-1957</name>
</gene>
<dbReference type="InterPro" id="IPR036291">
    <property type="entry name" value="NAD(P)-bd_dom_sf"/>
</dbReference>
<dbReference type="AlphaFoldDB" id="A0A3B0TQR1"/>
<sequence length="322" mass="35053">MSVSNKPLVICAPYPRTLDLIFAPAKKAMFFEKYEIVQTGPDEVEGLPDETLKRARYIVGQPPLGLEALQKMDRLKCIFNVEGNLLNNMDYDYLFKNGIHIVTTSSVFALPVAEMGLGLALCLARDVIDADLDFRNAKELWGGDGNKNARLISDAKIGIVGFGDLGQTLAGLLAGFNSQISVFDPWLPPMMIKERGGRPAGLDQVLAQSDFVFVTASVTSENIGFLNAASFATMKQGAAFILLSRADVVNFTDLMAAVSSGHIVAASDVFPEEPLARDHPVRTLKGFIHSAHRAGAMDSVFKKMGEMVLEDMDLMNRDLPPL</sequence>
<dbReference type="SUPFAM" id="SSF51735">
    <property type="entry name" value="NAD(P)-binding Rossmann-fold domains"/>
    <property type="match status" value="1"/>
</dbReference>
<reference evidence="4" key="1">
    <citation type="submission" date="2018-06" db="EMBL/GenBank/DDBJ databases">
        <authorList>
            <person name="Zhirakovskaya E."/>
        </authorList>
    </citation>
    <scope>NUCLEOTIDE SEQUENCE</scope>
</reference>
<accession>A0A3B0TQR1</accession>
<dbReference type="Gene3D" id="3.40.50.720">
    <property type="entry name" value="NAD(P)-binding Rossmann-like Domain"/>
    <property type="match status" value="2"/>
</dbReference>
<name>A0A3B0TQR1_9ZZZZ</name>
<feature type="non-terminal residue" evidence="4">
    <location>
        <position position="322"/>
    </location>
</feature>
<dbReference type="InterPro" id="IPR050223">
    <property type="entry name" value="D-isomer_2-hydroxyacid_DH"/>
</dbReference>
<dbReference type="GO" id="GO:0051287">
    <property type="term" value="F:NAD binding"/>
    <property type="evidence" value="ECO:0007669"/>
    <property type="project" value="InterPro"/>
</dbReference>
<dbReference type="GO" id="GO:0005829">
    <property type="term" value="C:cytosol"/>
    <property type="evidence" value="ECO:0007669"/>
    <property type="project" value="TreeGrafter"/>
</dbReference>
<evidence type="ECO:0000259" key="3">
    <source>
        <dbReference type="Pfam" id="PF02826"/>
    </source>
</evidence>
<evidence type="ECO:0000313" key="4">
    <source>
        <dbReference type="EMBL" id="VAW20975.1"/>
    </source>
</evidence>
<dbReference type="GO" id="GO:0030267">
    <property type="term" value="F:glyoxylate reductase (NADPH) activity"/>
    <property type="evidence" value="ECO:0007669"/>
    <property type="project" value="TreeGrafter"/>
</dbReference>